<reference evidence="1" key="1">
    <citation type="submission" date="2014-11" db="EMBL/GenBank/DDBJ databases">
        <authorList>
            <person name="Amaro Gonzalez C."/>
        </authorList>
    </citation>
    <scope>NUCLEOTIDE SEQUENCE</scope>
</reference>
<dbReference type="EMBL" id="GBXM01024433">
    <property type="protein sequence ID" value="JAH84144.1"/>
    <property type="molecule type" value="Transcribed_RNA"/>
</dbReference>
<protein>
    <submittedName>
        <fullName evidence="1">Uncharacterized protein</fullName>
    </submittedName>
</protein>
<sequence>MYFLHLIYLACNWLEIIQHEN</sequence>
<evidence type="ECO:0000313" key="1">
    <source>
        <dbReference type="EMBL" id="JAH84144.1"/>
    </source>
</evidence>
<organism evidence="1">
    <name type="scientific">Anguilla anguilla</name>
    <name type="common">European freshwater eel</name>
    <name type="synonym">Muraena anguilla</name>
    <dbReference type="NCBI Taxonomy" id="7936"/>
    <lineage>
        <taxon>Eukaryota</taxon>
        <taxon>Metazoa</taxon>
        <taxon>Chordata</taxon>
        <taxon>Craniata</taxon>
        <taxon>Vertebrata</taxon>
        <taxon>Euteleostomi</taxon>
        <taxon>Actinopterygii</taxon>
        <taxon>Neopterygii</taxon>
        <taxon>Teleostei</taxon>
        <taxon>Anguilliformes</taxon>
        <taxon>Anguillidae</taxon>
        <taxon>Anguilla</taxon>
    </lineage>
</organism>
<reference evidence="1" key="2">
    <citation type="journal article" date="2015" name="Fish Shellfish Immunol.">
        <title>Early steps in the European eel (Anguilla anguilla)-Vibrio vulnificus interaction in the gills: Role of the RtxA13 toxin.</title>
        <authorList>
            <person name="Callol A."/>
            <person name="Pajuelo D."/>
            <person name="Ebbesson L."/>
            <person name="Teles M."/>
            <person name="MacKenzie S."/>
            <person name="Amaro C."/>
        </authorList>
    </citation>
    <scope>NUCLEOTIDE SEQUENCE</scope>
</reference>
<accession>A0A0E9W179</accession>
<proteinExistence type="predicted"/>
<dbReference type="AlphaFoldDB" id="A0A0E9W179"/>
<name>A0A0E9W179_ANGAN</name>